<dbReference type="InterPro" id="IPR020579">
    <property type="entry name" value="Exonuc_VII_lsu_C"/>
</dbReference>
<keyword evidence="2 5" id="KW-0540">Nuclease</keyword>
<evidence type="ECO:0000256" key="2">
    <source>
        <dbReference type="ARBA" id="ARBA00022722"/>
    </source>
</evidence>
<dbReference type="RefSeq" id="WP_031576353.1">
    <property type="nucleotide sequence ID" value="NZ_FNDZ01000004.1"/>
</dbReference>
<feature type="domain" description="OB-fold nucleic acid binding" evidence="8">
    <location>
        <begin position="6"/>
        <end position="100"/>
    </location>
</feature>
<evidence type="ECO:0000259" key="8">
    <source>
        <dbReference type="Pfam" id="PF13742"/>
    </source>
</evidence>
<feature type="domain" description="Exonuclease VII large subunit C-terminal" evidence="7">
    <location>
        <begin position="124"/>
        <end position="306"/>
    </location>
</feature>
<comment type="subunit">
    <text evidence="5">Heterooligomer composed of large and small subunits.</text>
</comment>
<evidence type="ECO:0000313" key="10">
    <source>
        <dbReference type="Proteomes" id="UP000183255"/>
    </source>
</evidence>
<comment type="catalytic activity">
    <reaction evidence="5 6">
        <text>Exonucleolytic cleavage in either 5'- to 3'- or 3'- to 5'-direction to yield nucleoside 5'-phosphates.</text>
        <dbReference type="EC" id="3.1.11.6"/>
    </reaction>
</comment>
<dbReference type="GO" id="GO:0008855">
    <property type="term" value="F:exodeoxyribonuclease VII activity"/>
    <property type="evidence" value="ECO:0007669"/>
    <property type="project" value="UniProtKB-UniRule"/>
</dbReference>
<sequence>MKLKTMSVTDLNAYIKRNFDHDFILNNLTVLGEISNFKAHSSGHLYFSLKDEHAKVNCVMFRQDASSLKKHPKDGMKALLSGRVSVYAKEGTYQLYVNKLEEVGLGEIYQEFEENKEKLQKEGLFRAELKKMLPAYPEKVAVITSGTGAAVQDIINVSRRRNSTVELLVFPTLVQGDAARGALLETLQAVNKRKDVDVIILARGGGSFEDLSCFNDLSLAYAIAASKIPVVTGIGHEVDFTIADFVADYRGATPSQAAEIVIPSLSEALRSLREKSARLEKAYMSRIRHERTVFSAFQGRLQQSHPNTILANSYLDIEQKRNRLDGIIMQRMGRERERLESYYSLLQAHNPLNILDKGYALIFDEKKHLIRSIKALRTSKTLMVKMKDGEVKMEVRVYGEESEKL</sequence>
<evidence type="ECO:0000313" key="9">
    <source>
        <dbReference type="EMBL" id="SDI71885.1"/>
    </source>
</evidence>
<evidence type="ECO:0000256" key="5">
    <source>
        <dbReference type="HAMAP-Rule" id="MF_00378"/>
    </source>
</evidence>
<dbReference type="InterPro" id="IPR003753">
    <property type="entry name" value="Exonuc_VII_L"/>
</dbReference>
<dbReference type="PANTHER" id="PTHR30008">
    <property type="entry name" value="EXODEOXYRIBONUCLEASE 7 LARGE SUBUNIT"/>
    <property type="match status" value="1"/>
</dbReference>
<dbReference type="Pfam" id="PF02601">
    <property type="entry name" value="Exonuc_VII_L"/>
    <property type="match status" value="1"/>
</dbReference>
<dbReference type="PANTHER" id="PTHR30008:SF0">
    <property type="entry name" value="EXODEOXYRIBONUCLEASE 7 LARGE SUBUNIT"/>
    <property type="match status" value="1"/>
</dbReference>
<gene>
    <name evidence="5" type="primary">xseA</name>
    <name evidence="9" type="ORF">SAMN05421804_1049</name>
</gene>
<proteinExistence type="inferred from homology"/>
<evidence type="ECO:0000256" key="1">
    <source>
        <dbReference type="ARBA" id="ARBA00022490"/>
    </source>
</evidence>
<dbReference type="GO" id="GO:0005737">
    <property type="term" value="C:cytoplasm"/>
    <property type="evidence" value="ECO:0007669"/>
    <property type="project" value="UniProtKB-SubCell"/>
</dbReference>
<dbReference type="EC" id="3.1.11.6" evidence="5"/>
<keyword evidence="1 5" id="KW-0963">Cytoplasm</keyword>
<comment type="subcellular location">
    <subcellularLocation>
        <location evidence="5 6">Cytoplasm</location>
    </subcellularLocation>
</comment>
<comment type="similarity">
    <text evidence="5 6">Belongs to the XseA family.</text>
</comment>
<dbReference type="Proteomes" id="UP000183255">
    <property type="component" value="Unassembled WGS sequence"/>
</dbReference>
<dbReference type="InterPro" id="IPR025824">
    <property type="entry name" value="OB-fold_nuc-bd_dom"/>
</dbReference>
<dbReference type="HAMAP" id="MF_00378">
    <property type="entry name" value="Exonuc_7_L"/>
    <property type="match status" value="1"/>
</dbReference>
<name>A0A1G8MVR2_9CLOT</name>
<organism evidence="9 10">
    <name type="scientific">Proteiniclasticum ruminis</name>
    <dbReference type="NCBI Taxonomy" id="398199"/>
    <lineage>
        <taxon>Bacteria</taxon>
        <taxon>Bacillati</taxon>
        <taxon>Bacillota</taxon>
        <taxon>Clostridia</taxon>
        <taxon>Eubacteriales</taxon>
        <taxon>Clostridiaceae</taxon>
        <taxon>Proteiniclasticum</taxon>
    </lineage>
</organism>
<dbReference type="CDD" id="cd04489">
    <property type="entry name" value="ExoVII_LU_OBF"/>
    <property type="match status" value="1"/>
</dbReference>
<dbReference type="GO" id="GO:0009318">
    <property type="term" value="C:exodeoxyribonuclease VII complex"/>
    <property type="evidence" value="ECO:0007669"/>
    <property type="project" value="UniProtKB-UniRule"/>
</dbReference>
<keyword evidence="3 5" id="KW-0378">Hydrolase</keyword>
<evidence type="ECO:0000256" key="3">
    <source>
        <dbReference type="ARBA" id="ARBA00022801"/>
    </source>
</evidence>
<evidence type="ECO:0000259" key="7">
    <source>
        <dbReference type="Pfam" id="PF02601"/>
    </source>
</evidence>
<dbReference type="NCBIfam" id="TIGR00237">
    <property type="entry name" value="xseA"/>
    <property type="match status" value="1"/>
</dbReference>
<reference evidence="9 10" key="1">
    <citation type="submission" date="2016-10" db="EMBL/GenBank/DDBJ databases">
        <authorList>
            <person name="de Groot N.N."/>
        </authorList>
    </citation>
    <scope>NUCLEOTIDE SEQUENCE [LARGE SCALE GENOMIC DNA]</scope>
    <source>
        <strain evidence="9 10">CGMCC 1.5058</strain>
    </source>
</reference>
<dbReference type="Pfam" id="PF13742">
    <property type="entry name" value="tRNA_anti_2"/>
    <property type="match status" value="1"/>
</dbReference>
<dbReference type="GO" id="GO:0006308">
    <property type="term" value="P:DNA catabolic process"/>
    <property type="evidence" value="ECO:0007669"/>
    <property type="project" value="UniProtKB-UniRule"/>
</dbReference>
<dbReference type="EMBL" id="FNDZ01000004">
    <property type="protein sequence ID" value="SDI71885.1"/>
    <property type="molecule type" value="Genomic_DNA"/>
</dbReference>
<protein>
    <recommendedName>
        <fullName evidence="5">Exodeoxyribonuclease 7 large subunit</fullName>
        <ecNumber evidence="5">3.1.11.6</ecNumber>
    </recommendedName>
    <alternativeName>
        <fullName evidence="5">Exodeoxyribonuclease VII large subunit</fullName>
        <shortName evidence="5">Exonuclease VII large subunit</shortName>
    </alternativeName>
</protein>
<dbReference type="AlphaFoldDB" id="A0A1G8MVR2"/>
<keyword evidence="4 5" id="KW-0269">Exonuclease</keyword>
<evidence type="ECO:0000256" key="4">
    <source>
        <dbReference type="ARBA" id="ARBA00022839"/>
    </source>
</evidence>
<evidence type="ECO:0000256" key="6">
    <source>
        <dbReference type="RuleBase" id="RU004355"/>
    </source>
</evidence>
<comment type="function">
    <text evidence="5">Bidirectionally degrades single-stranded DNA into large acid-insoluble oligonucleotides, which are then degraded further into small acid-soluble oligonucleotides.</text>
</comment>
<accession>A0A1G8MVR2</accession>
<dbReference type="GO" id="GO:0003676">
    <property type="term" value="F:nucleic acid binding"/>
    <property type="evidence" value="ECO:0007669"/>
    <property type="project" value="InterPro"/>
</dbReference>